<accession>A0A841YI09</accession>
<evidence type="ECO:0000313" key="2">
    <source>
        <dbReference type="EMBL" id="MBC1399698.1"/>
    </source>
</evidence>
<dbReference type="AlphaFoldDB" id="A0A841YI09"/>
<reference evidence="2 3" key="1">
    <citation type="submission" date="2020-03" db="EMBL/GenBank/DDBJ databases">
        <title>Soil Listeria distribution.</title>
        <authorList>
            <person name="Liao J."/>
            <person name="Wiedmann M."/>
        </authorList>
    </citation>
    <scope>NUCLEOTIDE SEQUENCE [LARGE SCALE GENOMIC DNA]</scope>
    <source>
        <strain evidence="2 3">FSL L7-1645</strain>
    </source>
</reference>
<dbReference type="GO" id="GO:0016301">
    <property type="term" value="F:kinase activity"/>
    <property type="evidence" value="ECO:0007669"/>
    <property type="project" value="UniProtKB-KW"/>
</dbReference>
<sequence length="94" mass="10883">MKKPNGFTLLESVFSLSLLLLITVFMTPLILSMLKQLDAERDLTTLYQHLADQVDFHDTLPLKKEINGYFIEQLNEEEICGWSRKNKKCIALPK</sequence>
<comment type="caution">
    <text evidence="2">The sequence shown here is derived from an EMBL/GenBank/DDBJ whole genome shotgun (WGS) entry which is preliminary data.</text>
</comment>
<keyword evidence="1" id="KW-1133">Transmembrane helix</keyword>
<dbReference type="RefSeq" id="WP_007544823.1">
    <property type="nucleotide sequence ID" value="NZ_JAARPY010000016.1"/>
</dbReference>
<keyword evidence="2" id="KW-0808">Transferase</keyword>
<evidence type="ECO:0000313" key="3">
    <source>
        <dbReference type="Proteomes" id="UP000571128"/>
    </source>
</evidence>
<dbReference type="EMBL" id="JAARPY010000016">
    <property type="protein sequence ID" value="MBC1399698.1"/>
    <property type="molecule type" value="Genomic_DNA"/>
</dbReference>
<organism evidence="2 3">
    <name type="scientific">Listeria fleischmannii</name>
    <dbReference type="NCBI Taxonomy" id="1069827"/>
    <lineage>
        <taxon>Bacteria</taxon>
        <taxon>Bacillati</taxon>
        <taxon>Bacillota</taxon>
        <taxon>Bacilli</taxon>
        <taxon>Bacillales</taxon>
        <taxon>Listeriaceae</taxon>
        <taxon>Listeria</taxon>
    </lineage>
</organism>
<feature type="transmembrane region" description="Helical" evidence="1">
    <location>
        <begin position="12"/>
        <end position="31"/>
    </location>
</feature>
<protein>
    <submittedName>
        <fullName evidence="2">Histidine kinase</fullName>
    </submittedName>
</protein>
<proteinExistence type="predicted"/>
<keyword evidence="1" id="KW-0472">Membrane</keyword>
<name>A0A841YI09_9LIST</name>
<evidence type="ECO:0000256" key="1">
    <source>
        <dbReference type="SAM" id="Phobius"/>
    </source>
</evidence>
<keyword evidence="2" id="KW-0418">Kinase</keyword>
<gene>
    <name evidence="2" type="ORF">HB844_12605</name>
</gene>
<dbReference type="Proteomes" id="UP000571128">
    <property type="component" value="Unassembled WGS sequence"/>
</dbReference>
<keyword evidence="1" id="KW-0812">Transmembrane</keyword>